<keyword evidence="1" id="KW-0812">Transmembrane</keyword>
<dbReference type="Gene3D" id="3.30.700.10">
    <property type="entry name" value="Glycoprotein, Type 4 Pilin"/>
    <property type="match status" value="1"/>
</dbReference>
<keyword evidence="1" id="KW-1133">Transmembrane helix</keyword>
<evidence type="ECO:0000313" key="4">
    <source>
        <dbReference type="Proteomes" id="UP000551616"/>
    </source>
</evidence>
<proteinExistence type="predicted"/>
<organism evidence="3 4">
    <name type="scientific">Bremerella alba</name>
    <dbReference type="NCBI Taxonomy" id="980252"/>
    <lineage>
        <taxon>Bacteria</taxon>
        <taxon>Pseudomonadati</taxon>
        <taxon>Planctomycetota</taxon>
        <taxon>Planctomycetia</taxon>
        <taxon>Pirellulales</taxon>
        <taxon>Pirellulaceae</taxon>
        <taxon>Bremerella</taxon>
    </lineage>
</organism>
<comment type="caution">
    <text evidence="3">The sequence shown here is derived from an EMBL/GenBank/DDBJ whole genome shotgun (WGS) entry which is preliminary data.</text>
</comment>
<dbReference type="EMBL" id="JABRWO010000002">
    <property type="protein sequence ID" value="MBA2113631.1"/>
    <property type="molecule type" value="Genomic_DNA"/>
</dbReference>
<dbReference type="InterPro" id="IPR012902">
    <property type="entry name" value="N_methyl_site"/>
</dbReference>
<dbReference type="InterPro" id="IPR045584">
    <property type="entry name" value="Pilin-like"/>
</dbReference>
<protein>
    <recommendedName>
        <fullName evidence="2">DUF1559 domain-containing protein</fullName>
    </recommendedName>
</protein>
<dbReference type="InterPro" id="IPR011453">
    <property type="entry name" value="DUF1559"/>
</dbReference>
<keyword evidence="4" id="KW-1185">Reference proteome</keyword>
<reference evidence="3 4" key="1">
    <citation type="submission" date="2020-05" db="EMBL/GenBank/DDBJ databases">
        <title>Bremerella alba sp. nov., a novel planctomycete isolated from the surface of the macroalga Fucus spiralis.</title>
        <authorList>
            <person name="Godinho O."/>
            <person name="Botelho R."/>
            <person name="Albuquerque L."/>
            <person name="Wiegand S."/>
            <person name="Da Costa M.S."/>
            <person name="Lobo-Da-Cunha A."/>
            <person name="Jogler C."/>
            <person name="Lage O.M."/>
        </authorList>
    </citation>
    <scope>NUCLEOTIDE SEQUENCE [LARGE SCALE GENOMIC DNA]</scope>
    <source>
        <strain evidence="3 4">FF15</strain>
    </source>
</reference>
<dbReference type="Pfam" id="PF07963">
    <property type="entry name" value="N_methyl"/>
    <property type="match status" value="1"/>
</dbReference>
<evidence type="ECO:0000313" key="3">
    <source>
        <dbReference type="EMBL" id="MBA2113631.1"/>
    </source>
</evidence>
<dbReference type="SUPFAM" id="SSF54523">
    <property type="entry name" value="Pili subunits"/>
    <property type="match status" value="1"/>
</dbReference>
<sequence>MQTSFTNRRGFTLVELLVVIAIIGVLIALLLPAVQQAREAARRMSCQNNLKQLGIAMHNYHDTFLTFPYAGDSSGTAWSTHILPQMELGNVYDTIGPFNESNNWGNGSGNATNGRTIACETVFPVLRCPSAAIPEHKRDQSSDTWIIEKRVPATYLGCVSGIVTTDSYSGITDSDGAFFPFSKIALRDVTDGSSNTILIGEAVPATDADFSGREDSDTSNTRKDHWYFGGDDLDVSRDYSEVLGSTGLRMNGPEELSFGSQHPGGSQFVLGDGSVRFITETIDADNYRRLGNRRDGEVIGEY</sequence>
<dbReference type="RefSeq" id="WP_207395130.1">
    <property type="nucleotide sequence ID" value="NZ_JABRWO010000002.1"/>
</dbReference>
<accession>A0A7V9A666</accession>
<dbReference type="AlphaFoldDB" id="A0A7V9A666"/>
<dbReference type="Proteomes" id="UP000551616">
    <property type="component" value="Unassembled WGS sequence"/>
</dbReference>
<name>A0A7V9A666_9BACT</name>
<evidence type="ECO:0000256" key="1">
    <source>
        <dbReference type="SAM" id="Phobius"/>
    </source>
</evidence>
<keyword evidence="1" id="KW-0472">Membrane</keyword>
<dbReference type="PANTHER" id="PTHR30093:SF2">
    <property type="entry name" value="TYPE II SECRETION SYSTEM PROTEIN H"/>
    <property type="match status" value="1"/>
</dbReference>
<dbReference type="PROSITE" id="PS00409">
    <property type="entry name" value="PROKAR_NTER_METHYL"/>
    <property type="match status" value="1"/>
</dbReference>
<dbReference type="NCBIfam" id="TIGR04294">
    <property type="entry name" value="pre_pil_HX9DG"/>
    <property type="match status" value="1"/>
</dbReference>
<dbReference type="NCBIfam" id="TIGR02532">
    <property type="entry name" value="IV_pilin_GFxxxE"/>
    <property type="match status" value="1"/>
</dbReference>
<dbReference type="PANTHER" id="PTHR30093">
    <property type="entry name" value="GENERAL SECRETION PATHWAY PROTEIN G"/>
    <property type="match status" value="1"/>
</dbReference>
<feature type="domain" description="DUF1559" evidence="2">
    <location>
        <begin position="35"/>
        <end position="284"/>
    </location>
</feature>
<feature type="transmembrane region" description="Helical" evidence="1">
    <location>
        <begin position="12"/>
        <end position="34"/>
    </location>
</feature>
<dbReference type="InterPro" id="IPR027558">
    <property type="entry name" value="Pre_pil_HX9DG_C"/>
</dbReference>
<dbReference type="Pfam" id="PF07596">
    <property type="entry name" value="SBP_bac_10"/>
    <property type="match status" value="1"/>
</dbReference>
<gene>
    <name evidence="3" type="ORF">HOV93_07810</name>
</gene>
<evidence type="ECO:0000259" key="2">
    <source>
        <dbReference type="Pfam" id="PF07596"/>
    </source>
</evidence>